<dbReference type="InterPro" id="IPR019595">
    <property type="entry name" value="DUF2470"/>
</dbReference>
<sequence length="277" mass="28932">MTRPGNPASGVSEAWNGPVEPGGTRRSERPDGGQPRPDMEEAPQRPTAAERARTLIEGNSSLALSIPGLRPAPAGPIGPMVPLRRSVGPDGDVFLLFPAASPAARAARHAAGDEVGAVLEVTDVAPVAVPHRIRGRAWVAGWLTQLPGGGFEPGTELLRLEPGEISLDDLWGTGLVEPDEFADAAADPLVPFETEVLQHLAAGHPDEMAGLCGLLGTGCRRAAAAVPLALDRFGLRVRFTRADGSLFDARFDFPEPVTGPSGARRALHALFSAAQLP</sequence>
<feature type="region of interest" description="Disordered" evidence="1">
    <location>
        <begin position="1"/>
        <end position="49"/>
    </location>
</feature>
<dbReference type="PANTHER" id="PTHR13343:SF24">
    <property type="entry name" value="OS07G0573800 PROTEIN"/>
    <property type="match status" value="1"/>
</dbReference>
<feature type="compositionally biased region" description="Basic and acidic residues" evidence="1">
    <location>
        <begin position="23"/>
        <end position="49"/>
    </location>
</feature>
<evidence type="ECO:0000313" key="3">
    <source>
        <dbReference type="EMBL" id="SDP16198.1"/>
    </source>
</evidence>
<dbReference type="InterPro" id="IPR037119">
    <property type="entry name" value="Haem_oxidase_HugZ-like_sf"/>
</dbReference>
<dbReference type="Gene3D" id="3.20.180.10">
    <property type="entry name" value="PNP-oxidase-like"/>
    <property type="match status" value="1"/>
</dbReference>
<dbReference type="OrthoDB" id="3381348at2"/>
<feature type="domain" description="DUF2470" evidence="2">
    <location>
        <begin position="194"/>
        <end position="270"/>
    </location>
</feature>
<evidence type="ECO:0000313" key="4">
    <source>
        <dbReference type="Proteomes" id="UP000199341"/>
    </source>
</evidence>
<keyword evidence="4" id="KW-1185">Reference proteome</keyword>
<accession>A0A1H0QHP6</accession>
<protein>
    <recommendedName>
        <fullName evidence="2">DUF2470 domain-containing protein</fullName>
    </recommendedName>
</protein>
<dbReference type="SUPFAM" id="SSF50475">
    <property type="entry name" value="FMN-binding split barrel"/>
    <property type="match status" value="1"/>
</dbReference>
<dbReference type="Proteomes" id="UP000199341">
    <property type="component" value="Unassembled WGS sequence"/>
</dbReference>
<dbReference type="PANTHER" id="PTHR13343">
    <property type="entry name" value="CREG1 PROTEIN"/>
    <property type="match status" value="1"/>
</dbReference>
<dbReference type="EMBL" id="FNIE01000018">
    <property type="protein sequence ID" value="SDP16198.1"/>
    <property type="molecule type" value="Genomic_DNA"/>
</dbReference>
<organism evidence="3 4">
    <name type="scientific">Actinacidiphila guanduensis</name>
    <dbReference type="NCBI Taxonomy" id="310781"/>
    <lineage>
        <taxon>Bacteria</taxon>
        <taxon>Bacillati</taxon>
        <taxon>Actinomycetota</taxon>
        <taxon>Actinomycetes</taxon>
        <taxon>Kitasatosporales</taxon>
        <taxon>Streptomycetaceae</taxon>
        <taxon>Actinacidiphila</taxon>
    </lineage>
</organism>
<name>A0A1H0QHP6_9ACTN</name>
<dbReference type="AlphaFoldDB" id="A0A1H0QHP6"/>
<evidence type="ECO:0000259" key="2">
    <source>
        <dbReference type="Pfam" id="PF10615"/>
    </source>
</evidence>
<evidence type="ECO:0000256" key="1">
    <source>
        <dbReference type="SAM" id="MobiDB-lite"/>
    </source>
</evidence>
<gene>
    <name evidence="3" type="ORF">SAMN05216259_118108</name>
</gene>
<dbReference type="Pfam" id="PF10615">
    <property type="entry name" value="DUF2470"/>
    <property type="match status" value="1"/>
</dbReference>
<reference evidence="3 4" key="1">
    <citation type="submission" date="2016-10" db="EMBL/GenBank/DDBJ databases">
        <authorList>
            <person name="de Groot N.N."/>
        </authorList>
    </citation>
    <scope>NUCLEOTIDE SEQUENCE [LARGE SCALE GENOMIC DNA]</scope>
    <source>
        <strain evidence="3 4">CGMCC 4.2022</strain>
    </source>
</reference>
<proteinExistence type="predicted"/>
<dbReference type="STRING" id="310781.SAMN05216259_118108"/>